<dbReference type="EMBL" id="CM016554">
    <property type="protein sequence ID" value="TKW24649.1"/>
    <property type="molecule type" value="Genomic_DNA"/>
</dbReference>
<feature type="compositionally biased region" description="Basic and acidic residues" evidence="1">
    <location>
        <begin position="29"/>
        <end position="40"/>
    </location>
</feature>
<proteinExistence type="predicted"/>
<evidence type="ECO:0000256" key="1">
    <source>
        <dbReference type="SAM" id="MobiDB-lite"/>
    </source>
</evidence>
<organism evidence="3 4">
    <name type="scientific">Setaria viridis</name>
    <name type="common">Green bristlegrass</name>
    <name type="synonym">Setaria italica subsp. viridis</name>
    <dbReference type="NCBI Taxonomy" id="4556"/>
    <lineage>
        <taxon>Eukaryota</taxon>
        <taxon>Viridiplantae</taxon>
        <taxon>Streptophyta</taxon>
        <taxon>Embryophyta</taxon>
        <taxon>Tracheophyta</taxon>
        <taxon>Spermatophyta</taxon>
        <taxon>Magnoliopsida</taxon>
        <taxon>Liliopsida</taxon>
        <taxon>Poales</taxon>
        <taxon>Poaceae</taxon>
        <taxon>PACMAD clade</taxon>
        <taxon>Panicoideae</taxon>
        <taxon>Panicodae</taxon>
        <taxon>Paniceae</taxon>
        <taxon>Cenchrinae</taxon>
        <taxon>Setaria</taxon>
    </lineage>
</organism>
<keyword evidence="4" id="KW-1185">Reference proteome</keyword>
<evidence type="ECO:0000313" key="3">
    <source>
        <dbReference type="EMBL" id="TKW24649.1"/>
    </source>
</evidence>
<reference evidence="3" key="1">
    <citation type="submission" date="2019-03" db="EMBL/GenBank/DDBJ databases">
        <title>WGS assembly of Setaria viridis.</title>
        <authorList>
            <person name="Huang P."/>
            <person name="Jenkins J."/>
            <person name="Grimwood J."/>
            <person name="Barry K."/>
            <person name="Healey A."/>
            <person name="Mamidi S."/>
            <person name="Sreedasyam A."/>
            <person name="Shu S."/>
            <person name="Feldman M."/>
            <person name="Wu J."/>
            <person name="Yu Y."/>
            <person name="Chen C."/>
            <person name="Johnson J."/>
            <person name="Rokhsar D."/>
            <person name="Baxter I."/>
            <person name="Schmutz J."/>
            <person name="Brutnell T."/>
            <person name="Kellogg E."/>
        </authorList>
    </citation>
    <scope>NUCLEOTIDE SEQUENCE [LARGE SCALE GENOMIC DNA]</scope>
</reference>
<feature type="compositionally biased region" description="Low complexity" evidence="1">
    <location>
        <begin position="41"/>
        <end position="50"/>
    </location>
</feature>
<feature type="region of interest" description="Disordered" evidence="1">
    <location>
        <begin position="27"/>
        <end position="50"/>
    </location>
</feature>
<evidence type="ECO:0000256" key="2">
    <source>
        <dbReference type="SAM" id="SignalP"/>
    </source>
</evidence>
<feature type="chain" id="PRO_5020543005" evidence="2">
    <location>
        <begin position="17"/>
        <end position="50"/>
    </location>
</feature>
<accession>A0A4U6VBZ9</accession>
<gene>
    <name evidence="3" type="ORF">SEVIR_3G063050v2</name>
</gene>
<evidence type="ECO:0000313" key="4">
    <source>
        <dbReference type="Proteomes" id="UP000298652"/>
    </source>
</evidence>
<dbReference type="Gramene" id="TKW24649">
    <property type="protein sequence ID" value="TKW24649"/>
    <property type="gene ID" value="SEVIR_3G063050v2"/>
</dbReference>
<name>A0A4U6VBZ9_SETVI</name>
<dbReference type="Proteomes" id="UP000298652">
    <property type="component" value="Chromosome 3"/>
</dbReference>
<sequence length="50" mass="5653">MLATFFFVSLSSHLHTIQYTSNEGSTVVARKEHQDHHQDSGQHSCSDSTY</sequence>
<keyword evidence="2" id="KW-0732">Signal</keyword>
<protein>
    <submittedName>
        <fullName evidence="3">Uncharacterized protein</fullName>
    </submittedName>
</protein>
<dbReference type="AlphaFoldDB" id="A0A4U6VBZ9"/>
<feature type="signal peptide" evidence="2">
    <location>
        <begin position="1"/>
        <end position="16"/>
    </location>
</feature>